<proteinExistence type="predicted"/>
<comment type="caution">
    <text evidence="2">The sequence shown here is derived from an EMBL/GenBank/DDBJ whole genome shotgun (WGS) entry which is preliminary data.</text>
</comment>
<evidence type="ECO:0000256" key="1">
    <source>
        <dbReference type="SAM" id="MobiDB-lite"/>
    </source>
</evidence>
<feature type="region of interest" description="Disordered" evidence="1">
    <location>
        <begin position="65"/>
        <end position="125"/>
    </location>
</feature>
<accession>A0A6L2M8M5</accession>
<reference evidence="2" key="1">
    <citation type="journal article" date="2019" name="Sci. Rep.">
        <title>Draft genome of Tanacetum cinerariifolium, the natural source of mosquito coil.</title>
        <authorList>
            <person name="Yamashiro T."/>
            <person name="Shiraishi A."/>
            <person name="Satake H."/>
            <person name="Nakayama K."/>
        </authorList>
    </citation>
    <scope>NUCLEOTIDE SEQUENCE</scope>
</reference>
<feature type="compositionally biased region" description="Low complexity" evidence="1">
    <location>
        <begin position="65"/>
        <end position="76"/>
    </location>
</feature>
<protein>
    <submittedName>
        <fullName evidence="2">Ribonuclease H-like domain, Gag-pre-integrase domain protein</fullName>
    </submittedName>
</protein>
<dbReference type="EMBL" id="BKCJ010006087">
    <property type="protein sequence ID" value="GEU70291.1"/>
    <property type="molecule type" value="Genomic_DNA"/>
</dbReference>
<organism evidence="2">
    <name type="scientific">Tanacetum cinerariifolium</name>
    <name type="common">Dalmatian daisy</name>
    <name type="synonym">Chrysanthemum cinerariifolium</name>
    <dbReference type="NCBI Taxonomy" id="118510"/>
    <lineage>
        <taxon>Eukaryota</taxon>
        <taxon>Viridiplantae</taxon>
        <taxon>Streptophyta</taxon>
        <taxon>Embryophyta</taxon>
        <taxon>Tracheophyta</taxon>
        <taxon>Spermatophyta</taxon>
        <taxon>Magnoliopsida</taxon>
        <taxon>eudicotyledons</taxon>
        <taxon>Gunneridae</taxon>
        <taxon>Pentapetalae</taxon>
        <taxon>asterids</taxon>
        <taxon>campanulids</taxon>
        <taxon>Asterales</taxon>
        <taxon>Asteraceae</taxon>
        <taxon>Asteroideae</taxon>
        <taxon>Anthemideae</taxon>
        <taxon>Anthemidinae</taxon>
        <taxon>Tanacetum</taxon>
    </lineage>
</organism>
<dbReference type="AlphaFoldDB" id="A0A6L2M8M5"/>
<sequence length="338" mass="38171">MDKKSVIKNNVGQGIGQRETRPVWDNTARVNHQNKLTHPHPKRNFFPAAILTKSRQIPVNAAKQSSHKAAASVSAARHVNTVVPRPNVNKKPKTDRPSAPVIEEWQSDSDNDSTISPISDQPKHTPIKINFIKPVECVERGENEKQAKKATSFTQNPKVDRKDWNELKVQKLGLDFGFTKKACFVCGSLSYLIRDCTFHKDRMDKKSVIKNNVGQGTGQRETRPVWDNTARVNHQNKLTHPHPKRNFVPAAILTKSRQVPVNAAKQSSHKAAASVSAARYVNNVVPRPNVNSARPKTTQDLVIIKLIKRVKRLERELKARTPPTKIQKVVQRWKIKKN</sequence>
<evidence type="ECO:0000313" key="2">
    <source>
        <dbReference type="EMBL" id="GEU70291.1"/>
    </source>
</evidence>
<gene>
    <name evidence="2" type="ORF">Tci_042269</name>
</gene>
<feature type="region of interest" description="Disordered" evidence="1">
    <location>
        <begin position="1"/>
        <end position="23"/>
    </location>
</feature>
<name>A0A6L2M8M5_TANCI</name>